<comment type="caution">
    <text evidence="2">The sequence shown here is derived from an EMBL/GenBank/DDBJ whole genome shotgun (WGS) entry which is preliminary data.</text>
</comment>
<protein>
    <submittedName>
        <fullName evidence="2">Helix-turn-helix transcriptional regulator</fullName>
    </submittedName>
</protein>
<reference evidence="2 3" key="1">
    <citation type="submission" date="2019-04" db="EMBL/GenBank/DDBJ databases">
        <title>Microbes associate with the intestines of laboratory mice.</title>
        <authorList>
            <person name="Navarre W."/>
            <person name="Wong E."/>
            <person name="Huang K.C."/>
            <person name="Tropini C."/>
            <person name="Ng K."/>
            <person name="Yu B."/>
        </authorList>
    </citation>
    <scope>NUCLEOTIDE SEQUENCE [LARGE SCALE GENOMIC DNA]</scope>
    <source>
        <strain evidence="2 3">NM87_A27A</strain>
    </source>
</reference>
<feature type="domain" description="HTH cro/C1-type" evidence="1">
    <location>
        <begin position="11"/>
        <end position="65"/>
    </location>
</feature>
<dbReference type="EMBL" id="SSTF01000001">
    <property type="protein sequence ID" value="THG27916.1"/>
    <property type="molecule type" value="Genomic_DNA"/>
</dbReference>
<dbReference type="GO" id="GO:0003677">
    <property type="term" value="F:DNA binding"/>
    <property type="evidence" value="ECO:0007669"/>
    <property type="project" value="InterPro"/>
</dbReference>
<dbReference type="Pfam" id="PF01381">
    <property type="entry name" value="HTH_3"/>
    <property type="match status" value="1"/>
</dbReference>
<dbReference type="PROSITE" id="PS50943">
    <property type="entry name" value="HTH_CROC1"/>
    <property type="match status" value="1"/>
</dbReference>
<dbReference type="InterPro" id="IPR010982">
    <property type="entry name" value="Lambda_DNA-bd_dom_sf"/>
</dbReference>
<dbReference type="RefSeq" id="WP_136510772.1">
    <property type="nucleotide sequence ID" value="NZ_SSTF01000001.1"/>
</dbReference>
<dbReference type="SMART" id="SM00530">
    <property type="entry name" value="HTH_XRE"/>
    <property type="match status" value="1"/>
</dbReference>
<dbReference type="SUPFAM" id="SSF47413">
    <property type="entry name" value="lambda repressor-like DNA-binding domains"/>
    <property type="match status" value="1"/>
</dbReference>
<organism evidence="2 3">
    <name type="scientific">Bifidobacterium pseudolongum</name>
    <dbReference type="NCBI Taxonomy" id="1694"/>
    <lineage>
        <taxon>Bacteria</taxon>
        <taxon>Bacillati</taxon>
        <taxon>Actinomycetota</taxon>
        <taxon>Actinomycetes</taxon>
        <taxon>Bifidobacteriales</taxon>
        <taxon>Bifidobacteriaceae</taxon>
        <taxon>Bifidobacterium</taxon>
    </lineage>
</organism>
<accession>A0A4S4FFT5</accession>
<sequence>MDINEATAKALSAERAASGLTIKELAEKSGIPERTLIRVLKGERDINMLQISKLAPIYGMQPHEIIVEAERYIARDRWNAVINAGDHIMNAEDREREALRRAASGDYDLAAYDDGGRWGNGDGYE</sequence>
<dbReference type="AlphaFoldDB" id="A0A4S4FFT5"/>
<dbReference type="CDD" id="cd00093">
    <property type="entry name" value="HTH_XRE"/>
    <property type="match status" value="1"/>
</dbReference>
<dbReference type="Proteomes" id="UP000306798">
    <property type="component" value="Unassembled WGS sequence"/>
</dbReference>
<evidence type="ECO:0000259" key="1">
    <source>
        <dbReference type="PROSITE" id="PS50943"/>
    </source>
</evidence>
<name>A0A4S4FFT5_9BIFI</name>
<gene>
    <name evidence="2" type="ORF">E5991_00220</name>
</gene>
<evidence type="ECO:0000313" key="2">
    <source>
        <dbReference type="EMBL" id="THG27916.1"/>
    </source>
</evidence>
<proteinExistence type="predicted"/>
<dbReference type="Gene3D" id="1.10.260.40">
    <property type="entry name" value="lambda repressor-like DNA-binding domains"/>
    <property type="match status" value="1"/>
</dbReference>
<evidence type="ECO:0000313" key="3">
    <source>
        <dbReference type="Proteomes" id="UP000306798"/>
    </source>
</evidence>
<dbReference type="InterPro" id="IPR001387">
    <property type="entry name" value="Cro/C1-type_HTH"/>
</dbReference>